<keyword evidence="2" id="KW-1185">Reference proteome</keyword>
<evidence type="ECO:0000313" key="2">
    <source>
        <dbReference type="Proteomes" id="UP001243989"/>
    </source>
</evidence>
<organism evidence="1 2">
    <name type="scientific">Colletotrichum phormii</name>
    <dbReference type="NCBI Taxonomy" id="359342"/>
    <lineage>
        <taxon>Eukaryota</taxon>
        <taxon>Fungi</taxon>
        <taxon>Dikarya</taxon>
        <taxon>Ascomycota</taxon>
        <taxon>Pezizomycotina</taxon>
        <taxon>Sordariomycetes</taxon>
        <taxon>Hypocreomycetidae</taxon>
        <taxon>Glomerellales</taxon>
        <taxon>Glomerellaceae</taxon>
        <taxon>Colletotrichum</taxon>
        <taxon>Colletotrichum acutatum species complex</taxon>
    </lineage>
</organism>
<accession>A0AAJ0ED44</accession>
<dbReference type="AlphaFoldDB" id="A0AAJ0ED44"/>
<name>A0AAJ0ED44_9PEZI</name>
<sequence length="142" mass="15834">MLSTSPRNVALAWAMITNRALDVWILSVLLSCSRIPHLRTASMPPRSPPSTCPLCARVQSQRSNKRTPKFPCPGAEIGLLSPLRIQIHKGTEFDHINNVEKVIWDIIPGKTSKVVVRIFRNVKPELAATFAVAWDIRAMAKL</sequence>
<dbReference type="RefSeq" id="XP_060441212.1">
    <property type="nucleotide sequence ID" value="XM_060589081.1"/>
</dbReference>
<dbReference type="GeneID" id="85473943"/>
<evidence type="ECO:0000313" key="1">
    <source>
        <dbReference type="EMBL" id="KAK1625217.1"/>
    </source>
</evidence>
<dbReference type="Proteomes" id="UP001243989">
    <property type="component" value="Unassembled WGS sequence"/>
</dbReference>
<reference evidence="1" key="1">
    <citation type="submission" date="2021-06" db="EMBL/GenBank/DDBJ databases">
        <title>Comparative genomics, transcriptomics and evolutionary studies reveal genomic signatures of adaptation to plant cell wall in hemibiotrophic fungi.</title>
        <authorList>
            <consortium name="DOE Joint Genome Institute"/>
            <person name="Baroncelli R."/>
            <person name="Diaz J.F."/>
            <person name="Benocci T."/>
            <person name="Peng M."/>
            <person name="Battaglia E."/>
            <person name="Haridas S."/>
            <person name="Andreopoulos W."/>
            <person name="Labutti K."/>
            <person name="Pangilinan J."/>
            <person name="Floch G.L."/>
            <person name="Makela M.R."/>
            <person name="Henrissat B."/>
            <person name="Grigoriev I.V."/>
            <person name="Crouch J.A."/>
            <person name="De Vries R.P."/>
            <person name="Sukno S.A."/>
            <person name="Thon M.R."/>
        </authorList>
    </citation>
    <scope>NUCLEOTIDE SEQUENCE</scope>
    <source>
        <strain evidence="1">CBS 102054</strain>
    </source>
</reference>
<protein>
    <submittedName>
        <fullName evidence="1">Uncharacterized protein</fullName>
    </submittedName>
</protein>
<gene>
    <name evidence="1" type="ORF">BDP81DRAFT_409519</name>
</gene>
<comment type="caution">
    <text evidence="1">The sequence shown here is derived from an EMBL/GenBank/DDBJ whole genome shotgun (WGS) entry which is preliminary data.</text>
</comment>
<proteinExistence type="predicted"/>
<dbReference type="EMBL" id="JAHMHQ010000021">
    <property type="protein sequence ID" value="KAK1625217.1"/>
    <property type="molecule type" value="Genomic_DNA"/>
</dbReference>